<sequence>MTMALLILYNRKEEGGMEMKITVYGAEVQCASCVGAPSSTETYEWLQSALGRKYPEHRFEFEYIDFETVDDEIAEAIKQDEWFYPLVLLDGEVVDEGVVQLRKVYAAIEQK</sequence>
<organism evidence="1 2">
    <name type="scientific">Exiguobacterium aurantiacum</name>
    <dbReference type="NCBI Taxonomy" id="33987"/>
    <lineage>
        <taxon>Bacteria</taxon>
        <taxon>Bacillati</taxon>
        <taxon>Bacillota</taxon>
        <taxon>Bacilli</taxon>
        <taxon>Bacillales</taxon>
        <taxon>Bacillales Family XII. Incertae Sedis</taxon>
        <taxon>Exiguobacterium</taxon>
    </lineage>
</organism>
<dbReference type="SUPFAM" id="SSF52833">
    <property type="entry name" value="Thioredoxin-like"/>
    <property type="match status" value="1"/>
</dbReference>
<dbReference type="InterPro" id="IPR038218">
    <property type="entry name" value="YuzD-like_sp"/>
</dbReference>
<dbReference type="Gene3D" id="3.40.30.30">
    <property type="entry name" value="Hypothetical protein sa0798"/>
    <property type="match status" value="1"/>
</dbReference>
<dbReference type="AlphaFoldDB" id="A0A377FS26"/>
<protein>
    <submittedName>
        <fullName evidence="1">Uncharacterized protein conserved in bacteria</fullName>
    </submittedName>
</protein>
<accession>A0A377FS26</accession>
<proteinExistence type="predicted"/>
<dbReference type="InterPro" id="IPR009190">
    <property type="entry name" value="DUF1462"/>
</dbReference>
<evidence type="ECO:0000313" key="1">
    <source>
        <dbReference type="EMBL" id="STO07631.1"/>
    </source>
</evidence>
<dbReference type="InterPro" id="IPR036249">
    <property type="entry name" value="Thioredoxin-like_sf"/>
</dbReference>
<dbReference type="Pfam" id="PF07315">
    <property type="entry name" value="DUF1462"/>
    <property type="match status" value="1"/>
</dbReference>
<gene>
    <name evidence="1" type="ORF">NCTC13163_00982</name>
</gene>
<reference evidence="1 2" key="1">
    <citation type="submission" date="2018-06" db="EMBL/GenBank/DDBJ databases">
        <authorList>
            <consortium name="Pathogen Informatics"/>
            <person name="Doyle S."/>
        </authorList>
    </citation>
    <scope>NUCLEOTIDE SEQUENCE [LARGE SCALE GENOMIC DNA]</scope>
    <source>
        <strain evidence="1 2">NCTC13163</strain>
    </source>
</reference>
<name>A0A377FS26_9BACL</name>
<dbReference type="EMBL" id="UGGP01000001">
    <property type="protein sequence ID" value="STO07631.1"/>
    <property type="molecule type" value="Genomic_DNA"/>
</dbReference>
<dbReference type="Proteomes" id="UP000254060">
    <property type="component" value="Unassembled WGS sequence"/>
</dbReference>
<dbReference type="STRING" id="1397694.GCA_000702585_01495"/>
<evidence type="ECO:0000313" key="2">
    <source>
        <dbReference type="Proteomes" id="UP000254060"/>
    </source>
</evidence>